<dbReference type="SUPFAM" id="SSF75005">
    <property type="entry name" value="Arabinanase/levansucrase/invertase"/>
    <property type="match status" value="1"/>
</dbReference>
<keyword evidence="3" id="KW-0326">Glycosidase</keyword>
<dbReference type="InterPro" id="IPR050551">
    <property type="entry name" value="Fructan_Metab_Enzymes"/>
</dbReference>
<dbReference type="OrthoDB" id="690073at2759"/>
<evidence type="ECO:0000259" key="5">
    <source>
        <dbReference type="Pfam" id="PF24861"/>
    </source>
</evidence>
<evidence type="ECO:0000256" key="2">
    <source>
        <dbReference type="ARBA" id="ARBA00022801"/>
    </source>
</evidence>
<gene>
    <name evidence="6" type="ORF">GIB67_030146</name>
</gene>
<dbReference type="Gene3D" id="3.10.450.330">
    <property type="match status" value="1"/>
</dbReference>
<evidence type="ECO:0000313" key="7">
    <source>
        <dbReference type="Proteomes" id="UP000541444"/>
    </source>
</evidence>
<proteinExistence type="inferred from homology"/>
<evidence type="ECO:0000259" key="4">
    <source>
        <dbReference type="Pfam" id="PF00251"/>
    </source>
</evidence>
<evidence type="ECO:0000256" key="3">
    <source>
        <dbReference type="ARBA" id="ARBA00023295"/>
    </source>
</evidence>
<dbReference type="SUPFAM" id="SSF52540">
    <property type="entry name" value="P-loop containing nucleoside triphosphate hydrolases"/>
    <property type="match status" value="1"/>
</dbReference>
<sequence length="270" mass="29930">MSSSISHNSYERGTSDVSFAFPMIESKGKGIYQPHHLLEDIKAISENDRKRLTKGVFGDIIRSTQVRLSDLFDVNGCWSGSVTIPPGDKPVMLYTGVDTQNCQVQNLATPKNLSDPKDHNLCPRAFLTTLMEVEQASFLLHFQLKLEPPEGCTFLDGLEVRVAFGSVWKQPLSELSGGQRSLLALSLILALLLFKSAPLYILDENLMFFLNSHEAVLGQEMKVAKSGIYLHEKAPPSRKLIVQNATGFQLKSCPMIYHGALISYGRVNAM</sequence>
<accession>A0A7J7LE82</accession>
<dbReference type="Pfam" id="PF24861">
    <property type="entry name" value="SUS_N"/>
    <property type="match status" value="1"/>
</dbReference>
<dbReference type="InterPro" id="IPR056735">
    <property type="entry name" value="SUS_N"/>
</dbReference>
<dbReference type="AlphaFoldDB" id="A0A7J7LE82"/>
<name>A0A7J7LE82_9MAGN</name>
<comment type="caution">
    <text evidence="6">The sequence shown here is derived from an EMBL/GenBank/DDBJ whole genome shotgun (WGS) entry which is preliminary data.</text>
</comment>
<dbReference type="Gene3D" id="3.40.50.300">
    <property type="entry name" value="P-loop containing nucleotide triphosphate hydrolases"/>
    <property type="match status" value="1"/>
</dbReference>
<evidence type="ECO:0000256" key="1">
    <source>
        <dbReference type="ARBA" id="ARBA00009902"/>
    </source>
</evidence>
<dbReference type="PANTHER" id="PTHR31953">
    <property type="entry name" value="BETA-FRUCTOFURANOSIDASE, INSOLUBLE ISOENZYME CWINV1-RELATED"/>
    <property type="match status" value="1"/>
</dbReference>
<dbReference type="InterPro" id="IPR013148">
    <property type="entry name" value="Glyco_hydro_32_N"/>
</dbReference>
<keyword evidence="2" id="KW-0378">Hydrolase</keyword>
<dbReference type="Proteomes" id="UP000541444">
    <property type="component" value="Unassembled WGS sequence"/>
</dbReference>
<feature type="domain" description="Sucrose synthase N-terminal" evidence="5">
    <location>
        <begin position="19"/>
        <end position="65"/>
    </location>
</feature>
<dbReference type="EMBL" id="JACGCM010002345">
    <property type="protein sequence ID" value="KAF6140935.1"/>
    <property type="molecule type" value="Genomic_DNA"/>
</dbReference>
<comment type="similarity">
    <text evidence="1">Belongs to the glycosyl hydrolase 32 family.</text>
</comment>
<protein>
    <submittedName>
        <fullName evidence="6">Uncharacterized protein</fullName>
    </submittedName>
</protein>
<feature type="domain" description="Glycosyl hydrolase family 32 N-terminal" evidence="4">
    <location>
        <begin position="69"/>
        <end position="113"/>
    </location>
</feature>
<organism evidence="6 7">
    <name type="scientific">Kingdonia uniflora</name>
    <dbReference type="NCBI Taxonomy" id="39325"/>
    <lineage>
        <taxon>Eukaryota</taxon>
        <taxon>Viridiplantae</taxon>
        <taxon>Streptophyta</taxon>
        <taxon>Embryophyta</taxon>
        <taxon>Tracheophyta</taxon>
        <taxon>Spermatophyta</taxon>
        <taxon>Magnoliopsida</taxon>
        <taxon>Ranunculales</taxon>
        <taxon>Circaeasteraceae</taxon>
        <taxon>Kingdonia</taxon>
    </lineage>
</organism>
<dbReference type="InterPro" id="IPR023296">
    <property type="entry name" value="Glyco_hydro_beta-prop_sf"/>
</dbReference>
<reference evidence="6 7" key="1">
    <citation type="journal article" date="2020" name="IScience">
        <title>Genome Sequencing of the Endangered Kingdonia uniflora (Circaeasteraceae, Ranunculales) Reveals Potential Mechanisms of Evolutionary Specialization.</title>
        <authorList>
            <person name="Sun Y."/>
            <person name="Deng T."/>
            <person name="Zhang A."/>
            <person name="Moore M.J."/>
            <person name="Landis J.B."/>
            <person name="Lin N."/>
            <person name="Zhang H."/>
            <person name="Zhang X."/>
            <person name="Huang J."/>
            <person name="Zhang X."/>
            <person name="Sun H."/>
            <person name="Wang H."/>
        </authorList>
    </citation>
    <scope>NUCLEOTIDE SEQUENCE [LARGE SCALE GENOMIC DNA]</scope>
    <source>
        <strain evidence="6">TB1705</strain>
        <tissue evidence="6">Leaf</tissue>
    </source>
</reference>
<dbReference type="InterPro" id="IPR027417">
    <property type="entry name" value="P-loop_NTPase"/>
</dbReference>
<keyword evidence="7" id="KW-1185">Reference proteome</keyword>
<dbReference type="Pfam" id="PF00251">
    <property type="entry name" value="Glyco_hydro_32N"/>
    <property type="match status" value="1"/>
</dbReference>
<dbReference type="GO" id="GO:0016798">
    <property type="term" value="F:hydrolase activity, acting on glycosyl bonds"/>
    <property type="evidence" value="ECO:0007669"/>
    <property type="project" value="UniProtKB-KW"/>
</dbReference>
<evidence type="ECO:0000313" key="6">
    <source>
        <dbReference type="EMBL" id="KAF6140935.1"/>
    </source>
</evidence>
<dbReference type="Gene3D" id="2.115.10.20">
    <property type="entry name" value="Glycosyl hydrolase domain, family 43"/>
    <property type="match status" value="1"/>
</dbReference>